<dbReference type="PANTHER" id="PTHR12264">
    <property type="entry name" value="TRANSCRIPTION INITIATION FACTOR TFIID SUBUNIT 12"/>
    <property type="match status" value="1"/>
</dbReference>
<name>A0A8H3F825_9LECA</name>
<reference evidence="8" key="1">
    <citation type="submission" date="2021-03" db="EMBL/GenBank/DDBJ databases">
        <authorList>
            <person name="Tagirdzhanova G."/>
        </authorList>
    </citation>
    <scope>NUCLEOTIDE SEQUENCE</scope>
</reference>
<dbReference type="Proteomes" id="UP000664169">
    <property type="component" value="Unassembled WGS sequence"/>
</dbReference>
<protein>
    <recommendedName>
        <fullName evidence="7">Transcription initiation factor TFIID subunit 12 domain-containing protein</fullName>
    </recommendedName>
</protein>
<dbReference type="PANTHER" id="PTHR12264:SF21">
    <property type="entry name" value="TRANSCRIPTION INITIATION FACTOR TFIID SUBUNIT 12"/>
    <property type="match status" value="1"/>
</dbReference>
<comment type="caution">
    <text evidence="8">The sequence shown here is derived from an EMBL/GenBank/DDBJ whole genome shotgun (WGS) entry which is preliminary data.</text>
</comment>
<comment type="subcellular location">
    <subcellularLocation>
        <location evidence="1">Nucleus</location>
    </subcellularLocation>
</comment>
<dbReference type="GO" id="GO:0003677">
    <property type="term" value="F:DNA binding"/>
    <property type="evidence" value="ECO:0007669"/>
    <property type="project" value="TreeGrafter"/>
</dbReference>
<organism evidence="8 9">
    <name type="scientific">Gomphillus americanus</name>
    <dbReference type="NCBI Taxonomy" id="1940652"/>
    <lineage>
        <taxon>Eukaryota</taxon>
        <taxon>Fungi</taxon>
        <taxon>Dikarya</taxon>
        <taxon>Ascomycota</taxon>
        <taxon>Pezizomycotina</taxon>
        <taxon>Lecanoromycetes</taxon>
        <taxon>OSLEUM clade</taxon>
        <taxon>Ostropomycetidae</taxon>
        <taxon>Ostropales</taxon>
        <taxon>Graphidaceae</taxon>
        <taxon>Gomphilloideae</taxon>
        <taxon>Gomphillus</taxon>
    </lineage>
</organism>
<evidence type="ECO:0000256" key="1">
    <source>
        <dbReference type="ARBA" id="ARBA00004123"/>
    </source>
</evidence>
<feature type="compositionally biased region" description="Polar residues" evidence="6">
    <location>
        <begin position="317"/>
        <end position="357"/>
    </location>
</feature>
<evidence type="ECO:0000256" key="5">
    <source>
        <dbReference type="ARBA" id="ARBA00023242"/>
    </source>
</evidence>
<evidence type="ECO:0000256" key="3">
    <source>
        <dbReference type="ARBA" id="ARBA00023015"/>
    </source>
</evidence>
<evidence type="ECO:0000259" key="7">
    <source>
        <dbReference type="Pfam" id="PF03847"/>
    </source>
</evidence>
<evidence type="ECO:0000256" key="4">
    <source>
        <dbReference type="ARBA" id="ARBA00023163"/>
    </source>
</evidence>
<dbReference type="CDD" id="cd07981">
    <property type="entry name" value="HFD_TAF12"/>
    <property type="match status" value="1"/>
</dbReference>
<dbReference type="GO" id="GO:0051123">
    <property type="term" value="P:RNA polymerase II preinitiation complex assembly"/>
    <property type="evidence" value="ECO:0007669"/>
    <property type="project" value="TreeGrafter"/>
</dbReference>
<dbReference type="EMBL" id="CAJPDQ010000012">
    <property type="protein sequence ID" value="CAF9917747.1"/>
    <property type="molecule type" value="Genomic_DNA"/>
</dbReference>
<evidence type="ECO:0000256" key="6">
    <source>
        <dbReference type="SAM" id="MobiDB-lite"/>
    </source>
</evidence>
<sequence>MDQNRHQYPLLSTEQIIKPGQVPNLSFLSQQQKVPVQQKVAALWEKIRTLPNDDHEHISAHKALSDMSHQFKFRLTQWKNQQQAMAGQGSMSQAQAHVQAQMQQQQQQQQQQQAMAAQVHLQAQHQAQAQVQAQLQQANAAATAAAAAVQRQSQFSEKVRQEVAKFNPSVPQELRARPAEEQKRWVNSQMLQYANHMRHWEAASLAYEMFRKRANEGRASMTPDDIEKAKEEMGKLKTALDAAQKAALSFKITHDPAAAAEHQRVQTARAAQLQAQRQQAVAQQQTGAQHLVKAEEKNDNQTQVKSEDTDNDVNKIQPATSTQDNQTLQNPQTAGTQQSIRPTPVNMQTAPTQSSIPPGQPTPLSHKDAILSAQRSYSQTSIPQQPQSGSSTNQAITESASAMSNGGKSVPNRPLNVSPLTPATMPASRPTLTGGQGPLGQQGQVALPKMPNFVLPVEGEGRVLSRSKLLELAREVTGGAVGDGSEALDPDVEEILLDVADEFVDNVITAACQLAKIRNASTLELRDVQLVIERNYNIRVPGFASDELRTVKRILPTPAWTQKMSAIQAAKVTGGKGDA</sequence>
<dbReference type="OrthoDB" id="2193432at2759"/>
<gene>
    <name evidence="8" type="ORF">GOMPHAMPRED_001366</name>
</gene>
<dbReference type="InterPro" id="IPR009072">
    <property type="entry name" value="Histone-fold"/>
</dbReference>
<dbReference type="Gene3D" id="1.10.20.10">
    <property type="entry name" value="Histone, subunit A"/>
    <property type="match status" value="1"/>
</dbReference>
<dbReference type="AlphaFoldDB" id="A0A8H3F825"/>
<dbReference type="GO" id="GO:0000124">
    <property type="term" value="C:SAGA complex"/>
    <property type="evidence" value="ECO:0007669"/>
    <property type="project" value="InterPro"/>
</dbReference>
<proteinExistence type="inferred from homology"/>
<dbReference type="GO" id="GO:0017025">
    <property type="term" value="F:TBP-class protein binding"/>
    <property type="evidence" value="ECO:0007669"/>
    <property type="project" value="TreeGrafter"/>
</dbReference>
<keyword evidence="5" id="KW-0539">Nucleus</keyword>
<dbReference type="GO" id="GO:0005669">
    <property type="term" value="C:transcription factor TFIID complex"/>
    <property type="evidence" value="ECO:0007669"/>
    <property type="project" value="InterPro"/>
</dbReference>
<dbReference type="InterPro" id="IPR037794">
    <property type="entry name" value="TAF12"/>
</dbReference>
<dbReference type="Pfam" id="PF03847">
    <property type="entry name" value="TFIID_20kDa"/>
    <property type="match status" value="1"/>
</dbReference>
<feature type="domain" description="Transcription initiation factor TFIID subunit 12" evidence="7">
    <location>
        <begin position="465"/>
        <end position="538"/>
    </location>
</feature>
<keyword evidence="3" id="KW-0805">Transcription regulation</keyword>
<evidence type="ECO:0000256" key="2">
    <source>
        <dbReference type="ARBA" id="ARBA00007530"/>
    </source>
</evidence>
<feature type="compositionally biased region" description="Polar residues" evidence="6">
    <location>
        <begin position="373"/>
        <end position="407"/>
    </location>
</feature>
<evidence type="ECO:0000313" key="9">
    <source>
        <dbReference type="Proteomes" id="UP000664169"/>
    </source>
</evidence>
<dbReference type="GO" id="GO:0046982">
    <property type="term" value="F:protein heterodimerization activity"/>
    <property type="evidence" value="ECO:0007669"/>
    <property type="project" value="InterPro"/>
</dbReference>
<accession>A0A8H3F825</accession>
<dbReference type="InterPro" id="IPR003228">
    <property type="entry name" value="TFIID_TAF12_dom"/>
</dbReference>
<keyword evidence="4" id="KW-0804">Transcription</keyword>
<evidence type="ECO:0000313" key="8">
    <source>
        <dbReference type="EMBL" id="CAF9917747.1"/>
    </source>
</evidence>
<keyword evidence="9" id="KW-1185">Reference proteome</keyword>
<comment type="similarity">
    <text evidence="2">Belongs to the TAF12 family.</text>
</comment>
<dbReference type="SUPFAM" id="SSF47113">
    <property type="entry name" value="Histone-fold"/>
    <property type="match status" value="1"/>
</dbReference>
<feature type="region of interest" description="Disordered" evidence="6">
    <location>
        <begin position="294"/>
        <end position="441"/>
    </location>
</feature>